<dbReference type="InterPro" id="IPR000683">
    <property type="entry name" value="Gfo/Idh/MocA-like_OxRdtase_N"/>
</dbReference>
<evidence type="ECO:0000259" key="3">
    <source>
        <dbReference type="Pfam" id="PF02894"/>
    </source>
</evidence>
<feature type="domain" description="Gfo/Idh/MocA-like oxidoreductase C-terminal" evidence="3">
    <location>
        <begin position="253"/>
        <end position="401"/>
    </location>
</feature>
<dbReference type="AlphaFoldDB" id="A0A0K3CJ53"/>
<protein>
    <submittedName>
        <fullName evidence="4">Uncharacterized protein</fullName>
    </submittedName>
</protein>
<dbReference type="Pfam" id="PF02894">
    <property type="entry name" value="GFO_IDH_MocA_C"/>
    <property type="match status" value="1"/>
</dbReference>
<dbReference type="Gene3D" id="3.40.50.720">
    <property type="entry name" value="NAD(P)-binding Rossmann-like Domain"/>
    <property type="match status" value="1"/>
</dbReference>
<dbReference type="SUPFAM" id="SSF51735">
    <property type="entry name" value="NAD(P)-binding Rossmann-fold domains"/>
    <property type="match status" value="1"/>
</dbReference>
<dbReference type="PANTHER" id="PTHR43708">
    <property type="entry name" value="CONSERVED EXPRESSED OXIDOREDUCTASE (EUROFUNG)"/>
    <property type="match status" value="1"/>
</dbReference>
<dbReference type="InterPro" id="IPR004104">
    <property type="entry name" value="Gfo/Idh/MocA-like_OxRdtase_C"/>
</dbReference>
<dbReference type="Pfam" id="PF01408">
    <property type="entry name" value="GFO_IDH_MocA"/>
    <property type="match status" value="1"/>
</dbReference>
<keyword evidence="1" id="KW-0732">Signal</keyword>
<dbReference type="STRING" id="5286.A0A0K3CJ53"/>
<evidence type="ECO:0000313" key="4">
    <source>
        <dbReference type="EMBL" id="CTR08525.1"/>
    </source>
</evidence>
<dbReference type="InterPro" id="IPR051317">
    <property type="entry name" value="Gfo/Idh/MocA_oxidoreduct"/>
</dbReference>
<evidence type="ECO:0000259" key="2">
    <source>
        <dbReference type="Pfam" id="PF01408"/>
    </source>
</evidence>
<feature type="signal peptide" evidence="1">
    <location>
        <begin position="1"/>
        <end position="23"/>
    </location>
</feature>
<dbReference type="Gene3D" id="3.30.360.10">
    <property type="entry name" value="Dihydrodipicolinate Reductase, domain 2"/>
    <property type="match status" value="1"/>
</dbReference>
<keyword evidence="5" id="KW-1185">Reference proteome</keyword>
<name>A0A0K3CJ53_RHOTO</name>
<dbReference type="EMBL" id="CWKI01000008">
    <property type="protein sequence ID" value="CTR08525.1"/>
    <property type="molecule type" value="Genomic_DNA"/>
</dbReference>
<organism evidence="4 5">
    <name type="scientific">Rhodotorula toruloides</name>
    <name type="common">Yeast</name>
    <name type="synonym">Rhodosporidium toruloides</name>
    <dbReference type="NCBI Taxonomy" id="5286"/>
    <lineage>
        <taxon>Eukaryota</taxon>
        <taxon>Fungi</taxon>
        <taxon>Dikarya</taxon>
        <taxon>Basidiomycota</taxon>
        <taxon>Pucciniomycotina</taxon>
        <taxon>Microbotryomycetes</taxon>
        <taxon>Sporidiobolales</taxon>
        <taxon>Sporidiobolaceae</taxon>
        <taxon>Rhodotorula</taxon>
    </lineage>
</organism>
<dbReference type="PANTHER" id="PTHR43708:SF4">
    <property type="entry name" value="OXIDOREDUCTASE YCEM-RELATED"/>
    <property type="match status" value="1"/>
</dbReference>
<evidence type="ECO:0000256" key="1">
    <source>
        <dbReference type="SAM" id="SignalP"/>
    </source>
</evidence>
<dbReference type="OMA" id="GHYSERI"/>
<accession>A0A0K3CJ53</accession>
<feature type="domain" description="Gfo/Idh/MocA-like oxidoreductase N-terminal" evidence="2">
    <location>
        <begin position="26"/>
        <end position="147"/>
    </location>
</feature>
<dbReference type="InterPro" id="IPR036291">
    <property type="entry name" value="NAD(P)-bd_dom_sf"/>
</dbReference>
<sequence>MLALLLARLWGADLLLVVQHAMAPVLRVGIVGCGEVAQTTHLPTLALLSHLYKVTALCDVSPGLLQHCATKFGIEKTYNDVSQLVKDPEVDVVFVLSADEYHASHAVAAADAGKHVFIEKPMALTREDAQAIIDAQERNKVVIFIGYMRRYAGAFERMKEELKSVNKIRYVTVRDIIGHNHFFVNQSGVRRAFFASLRPSHPSLFLPSFPVSFSDFPADASSDRSSRARAIANSALSPSQARSERDVATYRLLGSLGSHDLFAMRDLFGVPKRCIAATRSQGDDMPFISALFDYGEFTAKYETGIDEVADFDAHIEVFGDNKRLKLCYDTPYVKGLPITLEIEETDSSGHYSTRTIRPTYKDAYTLELEQLYEAVVHGKPVKTDPKDAEEELGVFELVMKALVN</sequence>
<gene>
    <name evidence="4" type="primary">FGENESH: predicted gene_8.241</name>
    <name evidence="4" type="ORF">BN2166_0043860</name>
</gene>
<proteinExistence type="predicted"/>
<dbReference type="GO" id="GO:0000166">
    <property type="term" value="F:nucleotide binding"/>
    <property type="evidence" value="ECO:0007669"/>
    <property type="project" value="InterPro"/>
</dbReference>
<reference evidence="4 5" key="1">
    <citation type="submission" date="2015-07" db="EMBL/GenBank/DDBJ databases">
        <authorList>
            <person name="Cajimat M.N.B."/>
            <person name="Milazzo M.L."/>
            <person name="Fulhorst C.F."/>
        </authorList>
    </citation>
    <scope>NUCLEOTIDE SEQUENCE [LARGE SCALE GENOMIC DNA]</scope>
    <source>
        <strain evidence="4">Single colony</strain>
    </source>
</reference>
<evidence type="ECO:0000313" key="5">
    <source>
        <dbReference type="Proteomes" id="UP000199069"/>
    </source>
</evidence>
<feature type="chain" id="PRO_5005495225" evidence="1">
    <location>
        <begin position="24"/>
        <end position="404"/>
    </location>
</feature>
<dbReference type="Proteomes" id="UP000199069">
    <property type="component" value="Unassembled WGS sequence"/>
</dbReference>